<keyword evidence="1" id="KW-1133">Transmembrane helix</keyword>
<gene>
    <name evidence="2" type="ORF">CO030_00520</name>
</gene>
<evidence type="ECO:0000313" key="2">
    <source>
        <dbReference type="EMBL" id="PJC52891.1"/>
    </source>
</evidence>
<comment type="caution">
    <text evidence="2">The sequence shown here is derived from an EMBL/GenBank/DDBJ whole genome shotgun (WGS) entry which is preliminary data.</text>
</comment>
<evidence type="ECO:0000256" key="1">
    <source>
        <dbReference type="SAM" id="Phobius"/>
    </source>
</evidence>
<reference evidence="3" key="1">
    <citation type="submission" date="2017-09" db="EMBL/GenBank/DDBJ databases">
        <title>Depth-based differentiation of microbial function through sediment-hosted aquifers and enrichment of novel symbionts in the deep terrestrial subsurface.</title>
        <authorList>
            <person name="Probst A.J."/>
            <person name="Ladd B."/>
            <person name="Jarett J.K."/>
            <person name="Geller-Mcgrath D.E."/>
            <person name="Sieber C.M.K."/>
            <person name="Emerson J.B."/>
            <person name="Anantharaman K."/>
            <person name="Thomas B.C."/>
            <person name="Malmstrom R."/>
            <person name="Stieglmeier M."/>
            <person name="Klingl A."/>
            <person name="Woyke T."/>
            <person name="Ryan C.M."/>
            <person name="Banfield J.F."/>
        </authorList>
    </citation>
    <scope>NUCLEOTIDE SEQUENCE [LARGE SCALE GENOMIC DNA]</scope>
</reference>
<keyword evidence="1" id="KW-0472">Membrane</keyword>
<name>A0A2M8FB02_9BACT</name>
<sequence>MQQPRYAVIVALLIFALGLLIGFWKWGIGTTDTPKEGTYTAPIRNVLETISLPVPRVTGLQSVEKALS</sequence>
<keyword evidence="1" id="KW-0812">Transmembrane</keyword>
<dbReference type="Proteomes" id="UP000231456">
    <property type="component" value="Unassembled WGS sequence"/>
</dbReference>
<proteinExistence type="predicted"/>
<evidence type="ECO:0000313" key="3">
    <source>
        <dbReference type="Proteomes" id="UP000231456"/>
    </source>
</evidence>
<protein>
    <submittedName>
        <fullName evidence="2">Uncharacterized protein</fullName>
    </submittedName>
</protein>
<dbReference type="EMBL" id="PFRH01000019">
    <property type="protein sequence ID" value="PJC52891.1"/>
    <property type="molecule type" value="Genomic_DNA"/>
</dbReference>
<feature type="transmembrane region" description="Helical" evidence="1">
    <location>
        <begin position="6"/>
        <end position="26"/>
    </location>
</feature>
<organism evidence="2 3">
    <name type="scientific">Candidatus Magasanikbacteria bacterium CG_4_9_14_0_2_um_filter_42_11</name>
    <dbReference type="NCBI Taxonomy" id="1974643"/>
    <lineage>
        <taxon>Bacteria</taxon>
        <taxon>Candidatus Magasanikiibacteriota</taxon>
    </lineage>
</organism>
<dbReference type="AlphaFoldDB" id="A0A2M8FB02"/>
<feature type="non-terminal residue" evidence="2">
    <location>
        <position position="68"/>
    </location>
</feature>
<accession>A0A2M8FB02</accession>